<protein>
    <submittedName>
        <fullName evidence="2">Rhodanese-like domain-containing protein</fullName>
    </submittedName>
</protein>
<dbReference type="PANTHER" id="PTHR43031:SF18">
    <property type="entry name" value="RHODANESE-RELATED SULFURTRANSFERASES"/>
    <property type="match status" value="1"/>
</dbReference>
<sequence>MQSITRQYLEQMNETDHEDFVLINVLPRETFNEKHIRTSINIPHEADDFTETVEKVAGGKDRIIVVYCANFECPASTKAAEKLDKAGFRQIFDYEGGTEEWLANHKHH</sequence>
<dbReference type="SMART" id="SM00450">
    <property type="entry name" value="RHOD"/>
    <property type="match status" value="1"/>
</dbReference>
<dbReference type="InterPro" id="IPR001763">
    <property type="entry name" value="Rhodanese-like_dom"/>
</dbReference>
<dbReference type="Gene3D" id="3.40.250.10">
    <property type="entry name" value="Rhodanese-like domain"/>
    <property type="match status" value="1"/>
</dbReference>
<keyword evidence="3" id="KW-1185">Reference proteome</keyword>
<organism evidence="2 3">
    <name type="scientific">Marinobacterium aestuariivivens</name>
    <dbReference type="NCBI Taxonomy" id="1698799"/>
    <lineage>
        <taxon>Bacteria</taxon>
        <taxon>Pseudomonadati</taxon>
        <taxon>Pseudomonadota</taxon>
        <taxon>Gammaproteobacteria</taxon>
        <taxon>Oceanospirillales</taxon>
        <taxon>Oceanospirillaceae</taxon>
        <taxon>Marinobacterium</taxon>
    </lineage>
</organism>
<gene>
    <name evidence="2" type="ORF">ACFQDL_25505</name>
</gene>
<dbReference type="SUPFAM" id="SSF52821">
    <property type="entry name" value="Rhodanese/Cell cycle control phosphatase"/>
    <property type="match status" value="1"/>
</dbReference>
<evidence type="ECO:0000259" key="1">
    <source>
        <dbReference type="PROSITE" id="PS50206"/>
    </source>
</evidence>
<dbReference type="Pfam" id="PF00581">
    <property type="entry name" value="Rhodanese"/>
    <property type="match status" value="1"/>
</dbReference>
<dbReference type="Proteomes" id="UP001596422">
    <property type="component" value="Unassembled WGS sequence"/>
</dbReference>
<feature type="domain" description="Rhodanese" evidence="1">
    <location>
        <begin position="16"/>
        <end position="106"/>
    </location>
</feature>
<dbReference type="PROSITE" id="PS50206">
    <property type="entry name" value="RHODANESE_3"/>
    <property type="match status" value="1"/>
</dbReference>
<dbReference type="InterPro" id="IPR050229">
    <property type="entry name" value="GlpE_sulfurtransferase"/>
</dbReference>
<evidence type="ECO:0000313" key="2">
    <source>
        <dbReference type="EMBL" id="MFC6673069.1"/>
    </source>
</evidence>
<dbReference type="InterPro" id="IPR036873">
    <property type="entry name" value="Rhodanese-like_dom_sf"/>
</dbReference>
<comment type="caution">
    <text evidence="2">The sequence shown here is derived from an EMBL/GenBank/DDBJ whole genome shotgun (WGS) entry which is preliminary data.</text>
</comment>
<evidence type="ECO:0000313" key="3">
    <source>
        <dbReference type="Proteomes" id="UP001596422"/>
    </source>
</evidence>
<dbReference type="PANTHER" id="PTHR43031">
    <property type="entry name" value="FAD-DEPENDENT OXIDOREDUCTASE"/>
    <property type="match status" value="1"/>
</dbReference>
<dbReference type="CDD" id="cd00158">
    <property type="entry name" value="RHOD"/>
    <property type="match status" value="1"/>
</dbReference>
<accession>A0ABW2A6M3</accession>
<proteinExistence type="predicted"/>
<dbReference type="EMBL" id="JBHSWE010000001">
    <property type="protein sequence ID" value="MFC6673069.1"/>
    <property type="molecule type" value="Genomic_DNA"/>
</dbReference>
<dbReference type="RefSeq" id="WP_379911465.1">
    <property type="nucleotide sequence ID" value="NZ_JBHSWE010000001.1"/>
</dbReference>
<reference evidence="3" key="1">
    <citation type="journal article" date="2019" name="Int. J. Syst. Evol. Microbiol.">
        <title>The Global Catalogue of Microorganisms (GCM) 10K type strain sequencing project: providing services to taxonomists for standard genome sequencing and annotation.</title>
        <authorList>
            <consortium name="The Broad Institute Genomics Platform"/>
            <consortium name="The Broad Institute Genome Sequencing Center for Infectious Disease"/>
            <person name="Wu L."/>
            <person name="Ma J."/>
        </authorList>
    </citation>
    <scope>NUCLEOTIDE SEQUENCE [LARGE SCALE GENOMIC DNA]</scope>
    <source>
        <strain evidence="3">NBRC 111756</strain>
    </source>
</reference>
<name>A0ABW2A6M3_9GAMM</name>